<dbReference type="AlphaFoldDB" id="A0A859DNR6"/>
<sequence length="95" mass="10968">MARKAERWTLRSSFIDKTHNGQPQLMTERVVELTKDPKTKQWVVHEISCRQVMPEAEQKKAKAAMMRRASEQMSDYISTNDSVIAPGTYKLTDLL</sequence>
<evidence type="ECO:0000313" key="4">
    <source>
        <dbReference type="Proteomes" id="UP000509623"/>
    </source>
</evidence>
<reference evidence="3 4" key="1">
    <citation type="submission" date="2019-11" db="EMBL/GenBank/DDBJ databases">
        <authorList>
            <person name="Ren C."/>
            <person name="Wang H."/>
            <person name="Xu Y."/>
        </authorList>
    </citation>
    <scope>NUCLEOTIDE SEQUENCE [LARGE SCALE GENOMIC DNA]</scope>
    <source>
        <strain evidence="4">JNU-WLY1368</strain>
        <strain evidence="1 3">LBM 19010</strain>
    </source>
</reference>
<proteinExistence type="predicted"/>
<keyword evidence="4" id="KW-1185">Reference proteome</keyword>
<dbReference type="EMBL" id="CP046051">
    <property type="protein sequence ID" value="QKN23366.1"/>
    <property type="molecule type" value="Genomic_DNA"/>
</dbReference>
<dbReference type="KEGG" id="clf:GJQ69_01960"/>
<evidence type="ECO:0000313" key="3">
    <source>
        <dbReference type="Proteomes" id="UP000501316"/>
    </source>
</evidence>
<accession>A0A859DNR6</accession>
<reference evidence="2" key="3">
    <citation type="journal article" date="2022" name="Int. J. Syst. Evol. Microbiol.">
        <title>Caproicibacterium lactatifermentans sp. nov., isolated from pit clay used for the production of Chinese strong aroma-type liquor.</title>
        <authorList>
            <person name="Wang H."/>
            <person name="Gu Y."/>
            <person name="Zhao D."/>
            <person name="Qiao Z."/>
            <person name="Zheng J."/>
            <person name="Gao J."/>
            <person name="Ren C."/>
            <person name="Xu Y."/>
        </authorList>
    </citation>
    <scope>NUCLEOTIDE SEQUENCE</scope>
    <source>
        <strain evidence="2">JNU-WLY1368</strain>
    </source>
</reference>
<dbReference type="Proteomes" id="UP000501316">
    <property type="component" value="Chromosome"/>
</dbReference>
<reference evidence="2" key="2">
    <citation type="journal article" date="2021" name="Appl. Environ. Microbiol.">
        <title>Adaptability of a Caproate-Producing Bacterium Contributes to Its Dominance in an Anaerobic Fermentation System.</title>
        <authorList>
            <person name="Wang H."/>
            <person name="Gu Y."/>
            <person name="Zhou W."/>
            <person name="Zhao D."/>
            <person name="Qiao Z."/>
            <person name="Zheng J."/>
            <person name="Gao J."/>
            <person name="Chen X."/>
            <person name="Ren C."/>
            <person name="Xu Y."/>
        </authorList>
    </citation>
    <scope>NUCLEOTIDE SEQUENCE</scope>
    <source>
        <strain evidence="2">JNU-WLY1368</strain>
    </source>
</reference>
<gene>
    <name evidence="1" type="ORF">GJQ69_01960</name>
    <name evidence="2" type="ORF">GKP14_02400</name>
</gene>
<protein>
    <submittedName>
        <fullName evidence="1">Uncharacterized protein</fullName>
    </submittedName>
</protein>
<evidence type="ECO:0000313" key="2">
    <source>
        <dbReference type="EMBL" id="QKO29956.1"/>
    </source>
</evidence>
<name>A0A859DNR6_9FIRM</name>
<dbReference type="Proteomes" id="UP000509623">
    <property type="component" value="Chromosome"/>
</dbReference>
<organism evidence="1 3">
    <name type="scientific">Caproicibacterium lactatifermentans</name>
    <dbReference type="NCBI Taxonomy" id="2666138"/>
    <lineage>
        <taxon>Bacteria</taxon>
        <taxon>Bacillati</taxon>
        <taxon>Bacillota</taxon>
        <taxon>Clostridia</taxon>
        <taxon>Eubacteriales</taxon>
        <taxon>Oscillospiraceae</taxon>
        <taxon>Caproicibacterium</taxon>
    </lineage>
</organism>
<evidence type="ECO:0000313" key="1">
    <source>
        <dbReference type="EMBL" id="QKN23366.1"/>
    </source>
</evidence>
<dbReference type="RefSeq" id="WP_086036480.1">
    <property type="nucleotide sequence ID" value="NZ_CP046051.1"/>
</dbReference>
<dbReference type="EMBL" id="CP046161">
    <property type="protein sequence ID" value="QKO29956.1"/>
    <property type="molecule type" value="Genomic_DNA"/>
</dbReference>